<dbReference type="PANTHER" id="PTHR23420">
    <property type="entry name" value="ADENOSYLHOMOCYSTEINASE"/>
    <property type="match status" value="1"/>
</dbReference>
<reference evidence="1" key="1">
    <citation type="journal article" date="2014" name="Front. Microbiol.">
        <title>High frequency of phylogenetically diverse reductive dehalogenase-homologous genes in deep subseafloor sedimentary metagenomes.</title>
        <authorList>
            <person name="Kawai M."/>
            <person name="Futagami T."/>
            <person name="Toyoda A."/>
            <person name="Takaki Y."/>
            <person name="Nishi S."/>
            <person name="Hori S."/>
            <person name="Arai W."/>
            <person name="Tsubouchi T."/>
            <person name="Morono Y."/>
            <person name="Uchiyama I."/>
            <person name="Ito T."/>
            <person name="Fujiyama A."/>
            <person name="Inagaki F."/>
            <person name="Takami H."/>
        </authorList>
    </citation>
    <scope>NUCLEOTIDE SEQUENCE</scope>
    <source>
        <strain evidence="1">Expedition CK06-06</strain>
    </source>
</reference>
<dbReference type="GO" id="GO:0004013">
    <property type="term" value="F:adenosylhomocysteinase activity"/>
    <property type="evidence" value="ECO:0007669"/>
    <property type="project" value="TreeGrafter"/>
</dbReference>
<evidence type="ECO:0000313" key="1">
    <source>
        <dbReference type="EMBL" id="GAF80569.1"/>
    </source>
</evidence>
<protein>
    <recommendedName>
        <fullName evidence="2">Adenosylhomocysteinase</fullName>
    </recommendedName>
</protein>
<dbReference type="EMBL" id="BARS01002063">
    <property type="protein sequence ID" value="GAF80569.1"/>
    <property type="molecule type" value="Genomic_DNA"/>
</dbReference>
<comment type="caution">
    <text evidence="1">The sequence shown here is derived from an EMBL/GenBank/DDBJ whole genome shotgun (WGS) entry which is preliminary data.</text>
</comment>
<organism evidence="1">
    <name type="scientific">marine sediment metagenome</name>
    <dbReference type="NCBI Taxonomy" id="412755"/>
    <lineage>
        <taxon>unclassified sequences</taxon>
        <taxon>metagenomes</taxon>
        <taxon>ecological metagenomes</taxon>
    </lineage>
</organism>
<feature type="non-terminal residue" evidence="1">
    <location>
        <position position="94"/>
    </location>
</feature>
<dbReference type="GO" id="GO:0005829">
    <property type="term" value="C:cytosol"/>
    <property type="evidence" value="ECO:0007669"/>
    <property type="project" value="TreeGrafter"/>
</dbReference>
<dbReference type="InterPro" id="IPR042172">
    <property type="entry name" value="Adenosylhomocyst_ase-like_sf"/>
</dbReference>
<proteinExistence type="predicted"/>
<dbReference type="PANTHER" id="PTHR23420:SF0">
    <property type="entry name" value="ADENOSYLHOMOCYSTEINASE"/>
    <property type="match status" value="1"/>
</dbReference>
<dbReference type="InterPro" id="IPR000043">
    <property type="entry name" value="Adenosylhomocysteinase-like"/>
</dbReference>
<gene>
    <name evidence="1" type="ORF">S01H1_03849</name>
</gene>
<dbReference type="Pfam" id="PF05221">
    <property type="entry name" value="AdoHcyase"/>
    <property type="match status" value="1"/>
</dbReference>
<accession>X0SHT4</accession>
<dbReference type="AlphaFoldDB" id="X0SHT4"/>
<evidence type="ECO:0008006" key="2">
    <source>
        <dbReference type="Google" id="ProtNLM"/>
    </source>
</evidence>
<name>X0SHT4_9ZZZZ</name>
<dbReference type="GO" id="GO:0033353">
    <property type="term" value="P:S-adenosylmethionine cycle"/>
    <property type="evidence" value="ECO:0007669"/>
    <property type="project" value="TreeGrafter"/>
</dbReference>
<sequence length="94" mass="10318">MNLQNQYDIKDPSLAEAGKRRIEWASREMPVMRLIRERFAAEKPFKNICISACLHITSETATLALALKAGDANVVLCASNPLSTQDDTAAALVE</sequence>
<dbReference type="Gene3D" id="3.40.50.1480">
    <property type="entry name" value="Adenosylhomocysteinase-like"/>
    <property type="match status" value="1"/>
</dbReference>
<dbReference type="SUPFAM" id="SSF52283">
    <property type="entry name" value="Formate/glycerate dehydrogenase catalytic domain-like"/>
    <property type="match status" value="1"/>
</dbReference>